<name>A0A318HSG8_9BACT</name>
<dbReference type="AlphaFoldDB" id="A0A318HSG8"/>
<sequence>MKQEVSLCELQPKGHCLTSMRQPSGNFKLPDSYNTESLFGNHRQQLLSYVTLTLLLRR</sequence>
<reference evidence="1 2" key="1">
    <citation type="submission" date="2018-05" db="EMBL/GenBank/DDBJ databases">
        <title>Genomic Encyclopedia of Type Strains, Phase I: the one thousand microbial genomes (KMG-I) project.</title>
        <authorList>
            <person name="Kyrpides N."/>
        </authorList>
    </citation>
    <scope>NUCLEOTIDE SEQUENCE [LARGE SCALE GENOMIC DNA]</scope>
    <source>
        <strain evidence="1 2">DSM 15611</strain>
    </source>
</reference>
<proteinExistence type="predicted"/>
<protein>
    <submittedName>
        <fullName evidence="1">Uncharacterized protein</fullName>
    </submittedName>
</protein>
<organism evidence="1 2">
    <name type="scientific">Hoylesella shahii DSM 15611 = JCM 12083</name>
    <dbReference type="NCBI Taxonomy" id="1122991"/>
    <lineage>
        <taxon>Bacteria</taxon>
        <taxon>Pseudomonadati</taxon>
        <taxon>Bacteroidota</taxon>
        <taxon>Bacteroidia</taxon>
        <taxon>Bacteroidales</taxon>
        <taxon>Prevotellaceae</taxon>
        <taxon>Hoylesella</taxon>
    </lineage>
</organism>
<evidence type="ECO:0000313" key="2">
    <source>
        <dbReference type="Proteomes" id="UP000248314"/>
    </source>
</evidence>
<keyword evidence="2" id="KW-1185">Reference proteome</keyword>
<gene>
    <name evidence="1" type="ORF">EJ73_01813</name>
</gene>
<dbReference type="EMBL" id="QJJX01000021">
    <property type="protein sequence ID" value="PXX21289.1"/>
    <property type="molecule type" value="Genomic_DNA"/>
</dbReference>
<dbReference type="STRING" id="1122991.GCA_000613445_01566"/>
<comment type="caution">
    <text evidence="1">The sequence shown here is derived from an EMBL/GenBank/DDBJ whole genome shotgun (WGS) entry which is preliminary data.</text>
</comment>
<dbReference type="Proteomes" id="UP000248314">
    <property type="component" value="Unassembled WGS sequence"/>
</dbReference>
<accession>A0A318HSG8</accession>
<evidence type="ECO:0000313" key="1">
    <source>
        <dbReference type="EMBL" id="PXX21289.1"/>
    </source>
</evidence>